<dbReference type="PANTHER" id="PTHR30270:SF0">
    <property type="entry name" value="THIAMINE-MONOPHOSPHATE KINASE"/>
    <property type="match status" value="1"/>
</dbReference>
<feature type="binding site" evidence="2">
    <location>
        <position position="227"/>
    </location>
    <ligand>
        <name>Mg(2+)</name>
        <dbReference type="ChEBI" id="CHEBI:18420"/>
        <label>3</label>
    </ligand>
</feature>
<evidence type="ECO:0000313" key="5">
    <source>
        <dbReference type="EMBL" id="PWN06490.1"/>
    </source>
</evidence>
<evidence type="ECO:0000256" key="1">
    <source>
        <dbReference type="ARBA" id="ARBA00022977"/>
    </source>
</evidence>
<dbReference type="SUPFAM" id="SSF56042">
    <property type="entry name" value="PurM C-terminal domain-like"/>
    <property type="match status" value="1"/>
</dbReference>
<comment type="pathway">
    <text evidence="2">Cofactor biosynthesis; thiamine diphosphate biosynthesis; thiamine diphosphate from thiamine phosphate: step 1/1.</text>
</comment>
<dbReference type="GO" id="GO:0009229">
    <property type="term" value="P:thiamine diphosphate biosynthetic process"/>
    <property type="evidence" value="ECO:0007669"/>
    <property type="project" value="UniProtKB-UniRule"/>
</dbReference>
<accession>A0A316TQ22</accession>
<evidence type="ECO:0000313" key="6">
    <source>
        <dbReference type="Proteomes" id="UP000245533"/>
    </source>
</evidence>
<dbReference type="NCBIfam" id="TIGR01379">
    <property type="entry name" value="thiL"/>
    <property type="match status" value="1"/>
</dbReference>
<dbReference type="GO" id="GO:0000287">
    <property type="term" value="F:magnesium ion binding"/>
    <property type="evidence" value="ECO:0007669"/>
    <property type="project" value="UniProtKB-UniRule"/>
</dbReference>
<dbReference type="EC" id="2.7.4.16" evidence="2"/>
<proteinExistence type="inferred from homology"/>
<sequence>MNWFDEEESPEELGEFGLIERIARLTGSGNTHDSMGIGDDCAVIRNTSNGFATLITTDMLVEGRHFKRNWISAEDLGYTSLAVNISDISAMGGKPRYALLSIGLPGNTDPDWLNGFFGGIKGLCDTHGMKLIGGDTVKSNSVIVNFTVLGSIPEKNILLRSGAKPGDKLGLIGRVGDSGAGLRLLKQSSSPDLPLHRHLISAHNRPTIYVREAIFLAESGFVHSMIDVSDGIRSDAAHIAKQSGAKLTIHTDRLPVSDVLAEVCNAFSWSPEEIALTAGEDYALLFSFHSDREENLKRSFQNSFPDTPFSVIGSVSDGNAGVRFLKNGRNFDPGAHGFDQFKSD</sequence>
<dbReference type="GO" id="GO:0009228">
    <property type="term" value="P:thiamine biosynthetic process"/>
    <property type="evidence" value="ECO:0007669"/>
    <property type="project" value="UniProtKB-KW"/>
</dbReference>
<organism evidence="5 6">
    <name type="scientific">Rhodohalobacter mucosus</name>
    <dbReference type="NCBI Taxonomy" id="2079485"/>
    <lineage>
        <taxon>Bacteria</taxon>
        <taxon>Pseudomonadati</taxon>
        <taxon>Balneolota</taxon>
        <taxon>Balneolia</taxon>
        <taxon>Balneolales</taxon>
        <taxon>Balneolaceae</taxon>
        <taxon>Rhodohalobacter</taxon>
    </lineage>
</organism>
<keyword evidence="2" id="KW-0547">Nucleotide-binding</keyword>
<keyword evidence="1 2" id="KW-0784">Thiamine biosynthesis</keyword>
<dbReference type="SUPFAM" id="SSF55326">
    <property type="entry name" value="PurM N-terminal domain-like"/>
    <property type="match status" value="1"/>
</dbReference>
<dbReference type="InterPro" id="IPR036676">
    <property type="entry name" value="PurM-like_C_sf"/>
</dbReference>
<dbReference type="EMBL" id="QGGB01000006">
    <property type="protein sequence ID" value="PWN06490.1"/>
    <property type="molecule type" value="Genomic_DNA"/>
</dbReference>
<name>A0A316TQ22_9BACT</name>
<feature type="binding site" evidence="2">
    <location>
        <position position="58"/>
    </location>
    <ligand>
        <name>Mg(2+)</name>
        <dbReference type="ChEBI" id="CHEBI:18420"/>
        <label>2</label>
    </ligand>
</feature>
<dbReference type="UniPathway" id="UPA00060">
    <property type="reaction ID" value="UER00142"/>
</dbReference>
<feature type="binding site" evidence="2">
    <location>
        <position position="40"/>
    </location>
    <ligand>
        <name>Mg(2+)</name>
        <dbReference type="ChEBI" id="CHEBI:18420"/>
        <label>4</label>
    </ligand>
</feature>
<feature type="binding site" evidence="2">
    <location>
        <position position="135"/>
    </location>
    <ligand>
        <name>Mg(2+)</name>
        <dbReference type="ChEBI" id="CHEBI:18420"/>
        <label>1</label>
    </ligand>
</feature>
<dbReference type="HAMAP" id="MF_02128">
    <property type="entry name" value="TMP_kinase"/>
    <property type="match status" value="1"/>
</dbReference>
<dbReference type="GO" id="GO:0005524">
    <property type="term" value="F:ATP binding"/>
    <property type="evidence" value="ECO:0007669"/>
    <property type="project" value="UniProtKB-UniRule"/>
</dbReference>
<keyword evidence="2 5" id="KW-0418">Kinase</keyword>
<feature type="binding site" evidence="2">
    <location>
        <position position="58"/>
    </location>
    <ligand>
        <name>Mg(2+)</name>
        <dbReference type="ChEBI" id="CHEBI:18420"/>
        <label>1</label>
    </ligand>
</feature>
<dbReference type="Proteomes" id="UP000245533">
    <property type="component" value="Unassembled WGS sequence"/>
</dbReference>
<dbReference type="RefSeq" id="WP_109646604.1">
    <property type="nucleotide sequence ID" value="NZ_QGGB01000006.1"/>
</dbReference>
<dbReference type="CDD" id="cd02194">
    <property type="entry name" value="ThiL"/>
    <property type="match status" value="1"/>
</dbReference>
<feature type="binding site" evidence="2">
    <location>
        <position position="230"/>
    </location>
    <ligand>
        <name>Mg(2+)</name>
        <dbReference type="ChEBI" id="CHEBI:18420"/>
        <label>5</label>
    </ligand>
</feature>
<feature type="domain" description="PurM-like C-terminal" evidence="4">
    <location>
        <begin position="164"/>
        <end position="322"/>
    </location>
</feature>
<feature type="binding site" evidence="2">
    <location>
        <position position="56"/>
    </location>
    <ligand>
        <name>Mg(2+)</name>
        <dbReference type="ChEBI" id="CHEBI:18420"/>
        <label>4</label>
    </ligand>
</feature>
<feature type="binding site" evidence="2">
    <location>
        <position position="87"/>
    </location>
    <ligand>
        <name>Mg(2+)</name>
        <dbReference type="ChEBI" id="CHEBI:18420"/>
        <label>4</label>
    </ligand>
</feature>
<feature type="binding site" evidence="2">
    <location>
        <position position="280"/>
    </location>
    <ligand>
        <name>substrate</name>
    </ligand>
</feature>
<keyword evidence="2" id="KW-0479">Metal-binding</keyword>
<feature type="binding site" evidence="2">
    <location>
        <position position="229"/>
    </location>
    <ligand>
        <name>ATP</name>
        <dbReference type="ChEBI" id="CHEBI:30616"/>
    </ligand>
</feature>
<comment type="function">
    <text evidence="2">Catalyzes the ATP-dependent phosphorylation of thiamine-monophosphate (TMP) to form thiamine-pyrophosphate (TPP), the active form of vitamin B1.</text>
</comment>
<dbReference type="Pfam" id="PF00586">
    <property type="entry name" value="AIRS"/>
    <property type="match status" value="1"/>
</dbReference>
<reference evidence="5 6" key="1">
    <citation type="submission" date="2018-05" db="EMBL/GenBank/DDBJ databases">
        <title>Rhodohalobacter halophilus gen. nov., sp. nov., a moderately halophilic member of the family Balneolaceae.</title>
        <authorList>
            <person name="Liu Z.-W."/>
        </authorList>
    </citation>
    <scope>NUCLEOTIDE SEQUENCE [LARGE SCALE GENOMIC DNA]</scope>
    <source>
        <strain evidence="5 6">8A47</strain>
    </source>
</reference>
<keyword evidence="2" id="KW-0067">ATP-binding</keyword>
<dbReference type="InterPro" id="IPR010918">
    <property type="entry name" value="PurM-like_C_dom"/>
</dbReference>
<comment type="similarity">
    <text evidence="2">Belongs to the thiamine-monophosphate kinase family.</text>
</comment>
<keyword evidence="2" id="KW-0460">Magnesium</keyword>
<feature type="domain" description="PurM-like N-terminal" evidence="3">
    <location>
        <begin position="38"/>
        <end position="151"/>
    </location>
</feature>
<feature type="binding site" evidence="2">
    <location>
        <position position="87"/>
    </location>
    <ligand>
        <name>Mg(2+)</name>
        <dbReference type="ChEBI" id="CHEBI:18420"/>
        <label>3</label>
    </ligand>
</feature>
<dbReference type="Gene3D" id="3.30.1330.10">
    <property type="entry name" value="PurM-like, N-terminal domain"/>
    <property type="match status" value="1"/>
</dbReference>
<dbReference type="PANTHER" id="PTHR30270">
    <property type="entry name" value="THIAMINE-MONOPHOSPHATE KINASE"/>
    <property type="match status" value="1"/>
</dbReference>
<comment type="caution">
    <text evidence="5">The sequence shown here is derived from an EMBL/GenBank/DDBJ whole genome shotgun (WGS) entry which is preliminary data.</text>
</comment>
<dbReference type="Gene3D" id="3.90.650.10">
    <property type="entry name" value="PurM-like C-terminal domain"/>
    <property type="match status" value="1"/>
</dbReference>
<dbReference type="PIRSF" id="PIRSF005303">
    <property type="entry name" value="Thiam_monoph_kin"/>
    <property type="match status" value="1"/>
</dbReference>
<dbReference type="InterPro" id="IPR036921">
    <property type="entry name" value="PurM-like_N_sf"/>
</dbReference>
<keyword evidence="2" id="KW-0808">Transferase</keyword>
<evidence type="ECO:0000256" key="2">
    <source>
        <dbReference type="HAMAP-Rule" id="MF_02128"/>
    </source>
</evidence>
<dbReference type="OrthoDB" id="9802811at2"/>
<dbReference type="AlphaFoldDB" id="A0A316TQ22"/>
<evidence type="ECO:0000259" key="4">
    <source>
        <dbReference type="Pfam" id="PF02769"/>
    </source>
</evidence>
<comment type="miscellaneous">
    <text evidence="2">Reaction mechanism of ThiL seems to utilize a direct, inline transfer of the gamma-phosphate of ATP to TMP rather than a phosphorylated enzyme intermediate.</text>
</comment>
<feature type="binding site" evidence="2">
    <location>
        <position position="65"/>
    </location>
    <ligand>
        <name>substrate</name>
    </ligand>
</feature>
<feature type="binding site" evidence="2">
    <location>
        <position position="160"/>
    </location>
    <ligand>
        <name>ATP</name>
        <dbReference type="ChEBI" id="CHEBI:30616"/>
    </ligand>
</feature>
<dbReference type="GO" id="GO:0009030">
    <property type="term" value="F:thiamine-phosphate kinase activity"/>
    <property type="evidence" value="ECO:0007669"/>
    <property type="project" value="UniProtKB-UniRule"/>
</dbReference>
<protein>
    <recommendedName>
        <fullName evidence="2">Thiamine-monophosphate kinase</fullName>
        <shortName evidence="2">TMP kinase</shortName>
        <shortName evidence="2">Thiamine-phosphate kinase</shortName>
        <ecNumber evidence="2">2.7.4.16</ecNumber>
    </recommendedName>
</protein>
<comment type="catalytic activity">
    <reaction evidence="2">
        <text>thiamine phosphate + ATP = thiamine diphosphate + ADP</text>
        <dbReference type="Rhea" id="RHEA:15913"/>
        <dbReference type="ChEBI" id="CHEBI:30616"/>
        <dbReference type="ChEBI" id="CHEBI:37575"/>
        <dbReference type="ChEBI" id="CHEBI:58937"/>
        <dbReference type="ChEBI" id="CHEBI:456216"/>
        <dbReference type="EC" id="2.7.4.16"/>
    </reaction>
</comment>
<evidence type="ECO:0000259" key="3">
    <source>
        <dbReference type="Pfam" id="PF00586"/>
    </source>
</evidence>
<keyword evidence="6" id="KW-1185">Reference proteome</keyword>
<comment type="caution">
    <text evidence="2">Lacks conserved residue(s) required for the propagation of feature annotation.</text>
</comment>
<feature type="binding site" evidence="2">
    <location>
        <position position="40"/>
    </location>
    <ligand>
        <name>Mg(2+)</name>
        <dbReference type="ChEBI" id="CHEBI:18420"/>
        <label>3</label>
    </ligand>
</feature>
<feature type="binding site" evidence="2">
    <location>
        <begin position="134"/>
        <end position="135"/>
    </location>
    <ligand>
        <name>ATP</name>
        <dbReference type="ChEBI" id="CHEBI:30616"/>
    </ligand>
</feature>
<dbReference type="InterPro" id="IPR006283">
    <property type="entry name" value="ThiL-like"/>
</dbReference>
<feature type="binding site" evidence="2">
    <location>
        <position position="57"/>
    </location>
    <ligand>
        <name>Mg(2+)</name>
        <dbReference type="ChEBI" id="CHEBI:18420"/>
        <label>1</label>
    </ligand>
</feature>
<feature type="binding site" evidence="2">
    <location>
        <position position="87"/>
    </location>
    <ligand>
        <name>Mg(2+)</name>
        <dbReference type="ChEBI" id="CHEBI:18420"/>
        <label>2</label>
    </ligand>
</feature>
<dbReference type="InterPro" id="IPR016188">
    <property type="entry name" value="PurM-like_N"/>
</dbReference>
<dbReference type="Pfam" id="PF02769">
    <property type="entry name" value="AIRS_C"/>
    <property type="match status" value="1"/>
</dbReference>
<feature type="binding site" evidence="2">
    <location>
        <position position="338"/>
    </location>
    <ligand>
        <name>substrate</name>
    </ligand>
</feature>
<gene>
    <name evidence="2 5" type="primary">thiL</name>
    <name evidence="5" type="ORF">DDZ15_08180</name>
</gene>